<dbReference type="OrthoDB" id="9761717at2"/>
<reference evidence="3 4" key="1">
    <citation type="submission" date="2018-05" db="EMBL/GenBank/DDBJ databases">
        <title>Genomic Encyclopedia of Type Strains, Phase IV (KMG-IV): sequencing the most valuable type-strain genomes for metagenomic binning, comparative biology and taxonomic classification.</title>
        <authorList>
            <person name="Goeker M."/>
        </authorList>
    </citation>
    <scope>NUCLEOTIDE SEQUENCE [LARGE SCALE GENOMIC DNA]</scope>
    <source>
        <strain evidence="3 4">DSM 23606</strain>
    </source>
</reference>
<dbReference type="GO" id="GO:0008901">
    <property type="term" value="F:ferredoxin hydrogenase activity"/>
    <property type="evidence" value="ECO:0007669"/>
    <property type="project" value="InterPro"/>
</dbReference>
<comment type="cofactor">
    <cofactor evidence="2">
        <name>Ni(2+)</name>
        <dbReference type="ChEBI" id="CHEBI:49786"/>
    </cofactor>
</comment>
<keyword evidence="2" id="KW-0533">Nickel</keyword>
<dbReference type="InterPro" id="IPR001501">
    <property type="entry name" value="Ni-dep_hyd_lsu"/>
</dbReference>
<dbReference type="PROSITE" id="PS00508">
    <property type="entry name" value="NI_HGENASE_L_2"/>
    <property type="match status" value="1"/>
</dbReference>
<dbReference type="AlphaFoldDB" id="A0A317MUP5"/>
<keyword evidence="4" id="KW-1185">Reference proteome</keyword>
<proteinExistence type="predicted"/>
<keyword evidence="1" id="KW-0560">Oxidoreductase</keyword>
<dbReference type="Pfam" id="PF00374">
    <property type="entry name" value="NiFeSe_Hases"/>
    <property type="match status" value="1"/>
</dbReference>
<keyword evidence="2" id="KW-0460">Magnesium</keyword>
<protein>
    <submittedName>
        <fullName evidence="3">Coenzyme F420-reducing hydrogenase alpha subunit</fullName>
    </submittedName>
</protein>
<dbReference type="Proteomes" id="UP000246569">
    <property type="component" value="Unassembled WGS sequence"/>
</dbReference>
<name>A0A317MUP5_9GAMM</name>
<dbReference type="PANTHER" id="PTHR43600:SF4">
    <property type="entry name" value="CYTOSOLIC NIFE-HYDROGENASE, ALPHA SUBUNIT"/>
    <property type="match status" value="1"/>
</dbReference>
<feature type="binding site" evidence="2">
    <location>
        <position position="68"/>
    </location>
    <ligand>
        <name>Ni(2+)</name>
        <dbReference type="ChEBI" id="CHEBI:49786"/>
    </ligand>
</feature>
<feature type="binding site" evidence="2">
    <location>
        <position position="424"/>
    </location>
    <ligand>
        <name>Mg(2+)</name>
        <dbReference type="ChEBI" id="CHEBI:18420"/>
    </ligand>
</feature>
<comment type="caution">
    <text evidence="3">The sequence shown here is derived from an EMBL/GenBank/DDBJ whole genome shotgun (WGS) entry which is preliminary data.</text>
</comment>
<dbReference type="Gene3D" id="1.10.645.10">
    <property type="entry name" value="Cytochrome-c3 Hydrogenase, chain B"/>
    <property type="match status" value="1"/>
</dbReference>
<evidence type="ECO:0000256" key="1">
    <source>
        <dbReference type="ARBA" id="ARBA00023002"/>
    </source>
</evidence>
<dbReference type="EMBL" id="QGTJ01000006">
    <property type="protein sequence ID" value="PWV61156.1"/>
    <property type="molecule type" value="Genomic_DNA"/>
</dbReference>
<dbReference type="GO" id="GO:0016151">
    <property type="term" value="F:nickel cation binding"/>
    <property type="evidence" value="ECO:0007669"/>
    <property type="project" value="InterPro"/>
</dbReference>
<gene>
    <name evidence="3" type="ORF">C7443_106170</name>
</gene>
<sequence>MSGKTRTIEVDTLARVEGEGALTLRIHGERLLSAEFRIYEPPRFFEAFLRGRDFREAPDVTARICGICPIAYMLGASQAMEMACGVHVDGTLRELRRLIYCGEWIESHVLHMFLLHLPDFLGVPDAVALAATHGELVKAALRVKKLGNEIMRVVGGREIHPVNLRVGGFYRAPGRTALRALLPEIDWSLGAMRDALDRLAGLDFPDFNTDYEFVSLRHADEYPITEGRLLSSKGVDLPVAGGYDELLTETHVRHSTALQSRRSDSGTPVHFGPLARVNLNRDRLPGELAELAERVGLGEMCGNPFKAILARGIEVLYALQEAARLIEHYREPEAAALDVTPRAGTGYGATEAPRGICYHRYTIDAAGLIEDAKIVAPTSVNQRQIEADLFHFAEVRLDQDDDTLRHGCEQLIRNYDPCISCSTHFLDLRRVRL</sequence>
<keyword evidence="2" id="KW-0479">Metal-binding</keyword>
<feature type="binding site" evidence="2">
    <location>
        <position position="421"/>
    </location>
    <ligand>
        <name>Fe cation</name>
        <dbReference type="ChEBI" id="CHEBI:24875"/>
    </ligand>
</feature>
<dbReference type="SUPFAM" id="SSF56762">
    <property type="entry name" value="HydB/Nqo4-like"/>
    <property type="match status" value="1"/>
</dbReference>
<feature type="binding site" evidence="2">
    <location>
        <position position="65"/>
    </location>
    <ligand>
        <name>Ni(2+)</name>
        <dbReference type="ChEBI" id="CHEBI:49786"/>
    </ligand>
</feature>
<evidence type="ECO:0000313" key="4">
    <source>
        <dbReference type="Proteomes" id="UP000246569"/>
    </source>
</evidence>
<dbReference type="InterPro" id="IPR029014">
    <property type="entry name" value="NiFe-Hase_large"/>
</dbReference>
<dbReference type="InterPro" id="IPR018194">
    <property type="entry name" value="Ni-dep_hyd_lsu_Ni_BS"/>
</dbReference>
<feature type="binding site" evidence="2">
    <location>
        <position position="418"/>
    </location>
    <ligand>
        <name>Ni(2+)</name>
        <dbReference type="ChEBI" id="CHEBI:49786"/>
    </ligand>
</feature>
<feature type="binding site" evidence="2">
    <location>
        <position position="374"/>
    </location>
    <ligand>
        <name>Mg(2+)</name>
        <dbReference type="ChEBI" id="CHEBI:18420"/>
    </ligand>
</feature>
<dbReference type="RefSeq" id="WP_110018832.1">
    <property type="nucleotide sequence ID" value="NZ_QGTJ01000006.1"/>
</dbReference>
<keyword evidence="2" id="KW-0408">Iron</keyword>
<feature type="binding site" evidence="2">
    <location>
        <position position="68"/>
    </location>
    <ligand>
        <name>Fe cation</name>
        <dbReference type="ChEBI" id="CHEBI:24875"/>
    </ligand>
</feature>
<feature type="binding site" evidence="2">
    <location>
        <position position="46"/>
    </location>
    <ligand>
        <name>Mg(2+)</name>
        <dbReference type="ChEBI" id="CHEBI:18420"/>
    </ligand>
</feature>
<evidence type="ECO:0000256" key="2">
    <source>
        <dbReference type="PIRSR" id="PIRSR601501-1"/>
    </source>
</evidence>
<organism evidence="3 4">
    <name type="scientific">Plasticicumulans acidivorans</name>
    <dbReference type="NCBI Taxonomy" id="886464"/>
    <lineage>
        <taxon>Bacteria</taxon>
        <taxon>Pseudomonadati</taxon>
        <taxon>Pseudomonadota</taxon>
        <taxon>Gammaproteobacteria</taxon>
        <taxon>Candidatus Competibacteraceae</taxon>
        <taxon>Plasticicumulans</taxon>
    </lineage>
</organism>
<evidence type="ECO:0000313" key="3">
    <source>
        <dbReference type="EMBL" id="PWV61156.1"/>
    </source>
</evidence>
<comment type="cofactor">
    <cofactor evidence="2">
        <name>Fe cation</name>
        <dbReference type="ChEBI" id="CHEBI:24875"/>
    </cofactor>
</comment>
<dbReference type="PANTHER" id="PTHR43600">
    <property type="entry name" value="COENZYME F420 HYDROGENASE, SUBUNIT ALPHA"/>
    <property type="match status" value="1"/>
</dbReference>
<accession>A0A317MUP5</accession>